<sequence>MVWIKFRTALLLLLSMMLLSLAVGSVQAKIDSNHFNPSNNAYQIQYNQQQSCSYLNLLCSGLTVKTSPLSVALGVIFSEDTASDPISQQNVYHNAPALLPFSRWQLNQRQGGAHKLGYEQSKLSSDDDGHFSFLYPSIAVLWRSIQTSFYGYISDHRLSGWKETNALYVALNGHFLR</sequence>
<dbReference type="AlphaFoldDB" id="U3C8M2"/>
<evidence type="ECO:0000313" key="3">
    <source>
        <dbReference type="Proteomes" id="UP000016567"/>
    </source>
</evidence>
<proteinExistence type="predicted"/>
<gene>
    <name evidence="2" type="ORF">VAZ01S_087_00050</name>
</gene>
<evidence type="ECO:0000313" key="2">
    <source>
        <dbReference type="EMBL" id="GAD77714.1"/>
    </source>
</evidence>
<keyword evidence="3" id="KW-1185">Reference proteome</keyword>
<comment type="caution">
    <text evidence="2">The sequence shown here is derived from an EMBL/GenBank/DDBJ whole genome shotgun (WGS) entry which is preliminary data.</text>
</comment>
<reference evidence="2 3" key="1">
    <citation type="submission" date="2013-09" db="EMBL/GenBank/DDBJ databases">
        <title>Whole genome shotgun sequence of Vibrio azureus NBRC 104587.</title>
        <authorList>
            <person name="Isaki S."/>
            <person name="Hosoyama A."/>
            <person name="Numata M."/>
            <person name="Hashimoto M."/>
            <person name="Hosoyama Y."/>
            <person name="Tsuchikane K."/>
            <person name="Noguchi M."/>
            <person name="Hirakata S."/>
            <person name="Ichikawa N."/>
            <person name="Ohji S."/>
            <person name="Yamazoe A."/>
            <person name="Fujita N."/>
        </authorList>
    </citation>
    <scope>NUCLEOTIDE SEQUENCE [LARGE SCALE GENOMIC DNA]</scope>
    <source>
        <strain evidence="2 3">NBRC 104587</strain>
    </source>
</reference>
<feature type="signal peptide" evidence="1">
    <location>
        <begin position="1"/>
        <end position="28"/>
    </location>
</feature>
<dbReference type="OrthoDB" id="5816320at2"/>
<keyword evidence="1" id="KW-0732">Signal</keyword>
<feature type="chain" id="PRO_5004639446" evidence="1">
    <location>
        <begin position="29"/>
        <end position="177"/>
    </location>
</feature>
<organism evidence="2 3">
    <name type="scientific">Vibrio azureus NBRC 104587</name>
    <dbReference type="NCBI Taxonomy" id="1219077"/>
    <lineage>
        <taxon>Bacteria</taxon>
        <taxon>Pseudomonadati</taxon>
        <taxon>Pseudomonadota</taxon>
        <taxon>Gammaproteobacteria</taxon>
        <taxon>Vibrionales</taxon>
        <taxon>Vibrionaceae</taxon>
        <taxon>Vibrio</taxon>
    </lineage>
</organism>
<name>U3C8M2_9VIBR</name>
<protein>
    <submittedName>
        <fullName evidence="2">Uncharacterized protein</fullName>
    </submittedName>
</protein>
<dbReference type="EMBL" id="BATL01000087">
    <property type="protein sequence ID" value="GAD77714.1"/>
    <property type="molecule type" value="Genomic_DNA"/>
</dbReference>
<evidence type="ECO:0000256" key="1">
    <source>
        <dbReference type="SAM" id="SignalP"/>
    </source>
</evidence>
<dbReference type="Proteomes" id="UP000016567">
    <property type="component" value="Unassembled WGS sequence"/>
</dbReference>
<dbReference type="STRING" id="1219077.VAZ01S_087_00050"/>
<accession>U3C8M2</accession>
<dbReference type="RefSeq" id="WP_021711451.1">
    <property type="nucleotide sequence ID" value="NZ_BAOB01000307.1"/>
</dbReference>